<sequence length="147" mass="15849">MWLEWNKLTTDMSKPCPRSVSEVSKERRIISASTTVGSARGKDEEEETIAMDSSRWKLVCFAMNASIVRRNSAASSALGTHSSSAAGAASFLLRIPRSVSDRRSSGDRRRRRSFPPILSDRLRRISTRTASLSSNSGAGAGAGAGTE</sequence>
<dbReference type="AlphaFoldDB" id="A0A199VCL0"/>
<dbReference type="Proteomes" id="UP000092600">
    <property type="component" value="Unassembled WGS sequence"/>
</dbReference>
<dbReference type="EMBL" id="LSRQ01002314">
    <property type="protein sequence ID" value="OAY74748.1"/>
    <property type="molecule type" value="Genomic_DNA"/>
</dbReference>
<evidence type="ECO:0000256" key="1">
    <source>
        <dbReference type="SAM" id="MobiDB-lite"/>
    </source>
</evidence>
<name>A0A199VCL0_ANACO</name>
<evidence type="ECO:0000313" key="3">
    <source>
        <dbReference type="Proteomes" id="UP000092600"/>
    </source>
</evidence>
<proteinExistence type="predicted"/>
<evidence type="ECO:0000313" key="2">
    <source>
        <dbReference type="EMBL" id="OAY74748.1"/>
    </source>
</evidence>
<feature type="compositionally biased region" description="Gly residues" evidence="1">
    <location>
        <begin position="138"/>
        <end position="147"/>
    </location>
</feature>
<organism evidence="2 3">
    <name type="scientific">Ananas comosus</name>
    <name type="common">Pineapple</name>
    <name type="synonym">Ananas ananas</name>
    <dbReference type="NCBI Taxonomy" id="4615"/>
    <lineage>
        <taxon>Eukaryota</taxon>
        <taxon>Viridiplantae</taxon>
        <taxon>Streptophyta</taxon>
        <taxon>Embryophyta</taxon>
        <taxon>Tracheophyta</taxon>
        <taxon>Spermatophyta</taxon>
        <taxon>Magnoliopsida</taxon>
        <taxon>Liliopsida</taxon>
        <taxon>Poales</taxon>
        <taxon>Bromeliaceae</taxon>
        <taxon>Bromelioideae</taxon>
        <taxon>Ananas</taxon>
    </lineage>
</organism>
<feature type="region of interest" description="Disordered" evidence="1">
    <location>
        <begin position="100"/>
        <end position="147"/>
    </location>
</feature>
<gene>
    <name evidence="2" type="ORF">ACMD2_22868</name>
</gene>
<accession>A0A199VCL0</accession>
<protein>
    <submittedName>
        <fullName evidence="2">Uncharacterized protein</fullName>
    </submittedName>
</protein>
<reference evidence="2 3" key="1">
    <citation type="journal article" date="2016" name="DNA Res.">
        <title>The draft genome of MD-2 pineapple using hybrid error correction of long reads.</title>
        <authorList>
            <person name="Redwan R.M."/>
            <person name="Saidin A."/>
            <person name="Kumar S.V."/>
        </authorList>
    </citation>
    <scope>NUCLEOTIDE SEQUENCE [LARGE SCALE GENOMIC DNA]</scope>
    <source>
        <strain evidence="3">cv. MD2</strain>
        <tissue evidence="2">Leaf</tissue>
    </source>
</reference>
<comment type="caution">
    <text evidence="2">The sequence shown here is derived from an EMBL/GenBank/DDBJ whole genome shotgun (WGS) entry which is preliminary data.</text>
</comment>